<evidence type="ECO:0008006" key="4">
    <source>
        <dbReference type="Google" id="ProtNLM"/>
    </source>
</evidence>
<accession>A0A841Q0K4</accession>
<dbReference type="RefSeq" id="WP_184404868.1">
    <property type="nucleotide sequence ID" value="NZ_JACHHJ010000004.1"/>
</dbReference>
<evidence type="ECO:0000256" key="1">
    <source>
        <dbReference type="SAM" id="Phobius"/>
    </source>
</evidence>
<feature type="transmembrane region" description="Helical" evidence="1">
    <location>
        <begin position="21"/>
        <end position="43"/>
    </location>
</feature>
<gene>
    <name evidence="2" type="ORF">HNR44_002795</name>
</gene>
<dbReference type="Proteomes" id="UP000568839">
    <property type="component" value="Unassembled WGS sequence"/>
</dbReference>
<dbReference type="AlphaFoldDB" id="A0A841Q0K4"/>
<reference evidence="2 3" key="1">
    <citation type="submission" date="2020-08" db="EMBL/GenBank/DDBJ databases">
        <title>Genomic Encyclopedia of Type Strains, Phase IV (KMG-IV): sequencing the most valuable type-strain genomes for metagenomic binning, comparative biology and taxonomic classification.</title>
        <authorList>
            <person name="Goeker M."/>
        </authorList>
    </citation>
    <scope>NUCLEOTIDE SEQUENCE [LARGE SCALE GENOMIC DNA]</scope>
    <source>
        <strain evidence="2 3">DSM 21769</strain>
    </source>
</reference>
<dbReference type="EMBL" id="JACHHJ010000004">
    <property type="protein sequence ID" value="MBB6450805.1"/>
    <property type="molecule type" value="Genomic_DNA"/>
</dbReference>
<protein>
    <recommendedName>
        <fullName evidence="4">Membrane protein YczE</fullName>
    </recommendedName>
</protein>
<keyword evidence="3" id="KW-1185">Reference proteome</keyword>
<feature type="transmembrane region" description="Helical" evidence="1">
    <location>
        <begin position="119"/>
        <end position="139"/>
    </location>
</feature>
<proteinExistence type="predicted"/>
<dbReference type="PANTHER" id="PTHR40078:SF1">
    <property type="entry name" value="INTEGRAL MEMBRANE PROTEIN"/>
    <property type="match status" value="1"/>
</dbReference>
<comment type="caution">
    <text evidence="2">The sequence shown here is derived from an EMBL/GenBank/DDBJ whole genome shotgun (WGS) entry which is preliminary data.</text>
</comment>
<dbReference type="PANTHER" id="PTHR40078">
    <property type="entry name" value="INTEGRAL MEMBRANE PROTEIN-RELATED"/>
    <property type="match status" value="1"/>
</dbReference>
<dbReference type="InterPro" id="IPR038750">
    <property type="entry name" value="YczE/YyaS-like"/>
</dbReference>
<evidence type="ECO:0000313" key="3">
    <source>
        <dbReference type="Proteomes" id="UP000568839"/>
    </source>
</evidence>
<sequence length="239" mass="26990">MEEHLRKPRHHRNFSFFIIRIALFFAGLLTLSLGGSLMIQSTLGSATWDVLHIGLSNFNPLSIGMWVQIVGILMITMTCYIERQRPQIGSFVNILCIGFFLDLWLQLPIQEIFESTWQLFFVLVLGIVFMGIGAGMYVSTRLGAGPRDGMTLALSNKLGWSIRLVRTLLEGSALFLGWLLGGPVAFGTFASVFLIGPVMQSSLGFWRKQMTKWEWVTSRKHVHKRTSKTSSHVQWGHTD</sequence>
<dbReference type="Pfam" id="PF19700">
    <property type="entry name" value="DUF6198"/>
    <property type="match status" value="1"/>
</dbReference>
<name>A0A841Q0K4_9BACL</name>
<organism evidence="2 3">
    <name type="scientific">Geomicrobium halophilum</name>
    <dbReference type="NCBI Taxonomy" id="549000"/>
    <lineage>
        <taxon>Bacteria</taxon>
        <taxon>Bacillati</taxon>
        <taxon>Bacillota</taxon>
        <taxon>Bacilli</taxon>
        <taxon>Bacillales</taxon>
        <taxon>Geomicrobium</taxon>
    </lineage>
</organism>
<keyword evidence="1" id="KW-1133">Transmembrane helix</keyword>
<feature type="transmembrane region" description="Helical" evidence="1">
    <location>
        <begin position="88"/>
        <end position="107"/>
    </location>
</feature>
<feature type="transmembrane region" description="Helical" evidence="1">
    <location>
        <begin position="63"/>
        <end position="81"/>
    </location>
</feature>
<keyword evidence="1" id="KW-0472">Membrane</keyword>
<keyword evidence="1" id="KW-0812">Transmembrane</keyword>
<evidence type="ECO:0000313" key="2">
    <source>
        <dbReference type="EMBL" id="MBB6450805.1"/>
    </source>
</evidence>